<evidence type="ECO:0000256" key="2">
    <source>
        <dbReference type="ARBA" id="ARBA00022448"/>
    </source>
</evidence>
<evidence type="ECO:0000256" key="3">
    <source>
        <dbReference type="ARBA" id="ARBA00022475"/>
    </source>
</evidence>
<evidence type="ECO:0000313" key="10">
    <source>
        <dbReference type="EMBL" id="OHA64961.1"/>
    </source>
</evidence>
<dbReference type="HAMAP" id="MF_00422">
    <property type="entry name" value="SecE"/>
    <property type="match status" value="1"/>
</dbReference>
<protein>
    <recommendedName>
        <fullName evidence="9">Protein translocase subunit SecE</fullName>
    </recommendedName>
</protein>
<evidence type="ECO:0000256" key="9">
    <source>
        <dbReference type="HAMAP-Rule" id="MF_00422"/>
    </source>
</evidence>
<accession>A0A1G2QYQ6</accession>
<dbReference type="GO" id="GO:0009306">
    <property type="term" value="P:protein secretion"/>
    <property type="evidence" value="ECO:0007669"/>
    <property type="project" value="UniProtKB-UniRule"/>
</dbReference>
<dbReference type="GO" id="GO:0006605">
    <property type="term" value="P:protein targeting"/>
    <property type="evidence" value="ECO:0007669"/>
    <property type="project" value="UniProtKB-UniRule"/>
</dbReference>
<dbReference type="STRING" id="1802448.A2672_02270"/>
<comment type="similarity">
    <text evidence="9">Belongs to the SecE/SEC61-gamma family.</text>
</comment>
<comment type="subcellular location">
    <subcellularLocation>
        <location evidence="9">Cell membrane</location>
        <topology evidence="9">Single-pass membrane protein</topology>
    </subcellularLocation>
    <subcellularLocation>
        <location evidence="1">Membrane</location>
    </subcellularLocation>
</comment>
<sequence length="66" mass="7389">MALNNPFSKAGTFLKESRGEAKKVDWPTRQKTLQNTIVVIVFSVAVAIFLSAFDLLFGSLLERFIL</sequence>
<feature type="transmembrane region" description="Helical" evidence="9">
    <location>
        <begin position="37"/>
        <end position="61"/>
    </location>
</feature>
<comment type="function">
    <text evidence="9">Essential subunit of the Sec protein translocation channel SecYEG. Clamps together the 2 halves of SecY. May contact the channel plug during translocation.</text>
</comment>
<evidence type="ECO:0000256" key="5">
    <source>
        <dbReference type="ARBA" id="ARBA00022927"/>
    </source>
</evidence>
<name>A0A1G2QYQ6_9BACT</name>
<proteinExistence type="inferred from homology"/>
<dbReference type="InterPro" id="IPR038379">
    <property type="entry name" value="SecE_sf"/>
</dbReference>
<evidence type="ECO:0000256" key="4">
    <source>
        <dbReference type="ARBA" id="ARBA00022692"/>
    </source>
</evidence>
<evidence type="ECO:0000256" key="7">
    <source>
        <dbReference type="ARBA" id="ARBA00023010"/>
    </source>
</evidence>
<evidence type="ECO:0000256" key="8">
    <source>
        <dbReference type="ARBA" id="ARBA00023136"/>
    </source>
</evidence>
<dbReference type="GO" id="GO:0008320">
    <property type="term" value="F:protein transmembrane transporter activity"/>
    <property type="evidence" value="ECO:0007669"/>
    <property type="project" value="UniProtKB-UniRule"/>
</dbReference>
<keyword evidence="7 9" id="KW-0811">Translocation</keyword>
<dbReference type="EMBL" id="MHTT01000025">
    <property type="protein sequence ID" value="OHA64961.1"/>
    <property type="molecule type" value="Genomic_DNA"/>
</dbReference>
<dbReference type="GO" id="GO:0005886">
    <property type="term" value="C:plasma membrane"/>
    <property type="evidence" value="ECO:0007669"/>
    <property type="project" value="UniProtKB-SubCell"/>
</dbReference>
<evidence type="ECO:0000256" key="1">
    <source>
        <dbReference type="ARBA" id="ARBA00004370"/>
    </source>
</evidence>
<keyword evidence="3 9" id="KW-1003">Cell membrane</keyword>
<dbReference type="AlphaFoldDB" id="A0A1G2QYQ6"/>
<dbReference type="Pfam" id="PF00584">
    <property type="entry name" value="SecE"/>
    <property type="match status" value="1"/>
</dbReference>
<dbReference type="PANTHER" id="PTHR33910:SF1">
    <property type="entry name" value="PROTEIN TRANSLOCASE SUBUNIT SECE"/>
    <property type="match status" value="1"/>
</dbReference>
<keyword evidence="5 9" id="KW-0653">Protein transport</keyword>
<comment type="caution">
    <text evidence="10">The sequence shown here is derived from an EMBL/GenBank/DDBJ whole genome shotgun (WGS) entry which is preliminary data.</text>
</comment>
<comment type="subunit">
    <text evidence="9">Component of the Sec protein translocase complex. Heterotrimer consisting of SecY, SecE and SecG subunits. The heterotrimers can form oligomers, although 1 heterotrimer is thought to be able to translocate proteins. Interacts with the ribosome. Interacts with SecDF, and other proteins may be involved. Interacts with SecA.</text>
</comment>
<dbReference type="InterPro" id="IPR005807">
    <property type="entry name" value="SecE_bac"/>
</dbReference>
<dbReference type="PANTHER" id="PTHR33910">
    <property type="entry name" value="PROTEIN TRANSLOCASE SUBUNIT SECE"/>
    <property type="match status" value="1"/>
</dbReference>
<evidence type="ECO:0000256" key="6">
    <source>
        <dbReference type="ARBA" id="ARBA00022989"/>
    </source>
</evidence>
<dbReference type="InterPro" id="IPR001901">
    <property type="entry name" value="Translocase_SecE/Sec61-g"/>
</dbReference>
<evidence type="ECO:0000313" key="11">
    <source>
        <dbReference type="Proteomes" id="UP000178065"/>
    </source>
</evidence>
<dbReference type="NCBIfam" id="TIGR00964">
    <property type="entry name" value="secE_bact"/>
    <property type="match status" value="1"/>
</dbReference>
<keyword evidence="6 9" id="KW-1133">Transmembrane helix</keyword>
<keyword evidence="8 9" id="KW-0472">Membrane</keyword>
<gene>
    <name evidence="9" type="primary">secE</name>
    <name evidence="10" type="ORF">A2672_02270</name>
</gene>
<dbReference type="Proteomes" id="UP000178065">
    <property type="component" value="Unassembled WGS sequence"/>
</dbReference>
<keyword evidence="2 9" id="KW-0813">Transport</keyword>
<keyword evidence="4 9" id="KW-0812">Transmembrane</keyword>
<dbReference type="GO" id="GO:0065002">
    <property type="term" value="P:intracellular protein transmembrane transport"/>
    <property type="evidence" value="ECO:0007669"/>
    <property type="project" value="UniProtKB-UniRule"/>
</dbReference>
<dbReference type="GO" id="GO:0043952">
    <property type="term" value="P:protein transport by the Sec complex"/>
    <property type="evidence" value="ECO:0007669"/>
    <property type="project" value="UniProtKB-UniRule"/>
</dbReference>
<organism evidence="10 11">
    <name type="scientific">Candidatus Wildermuthbacteria bacterium RIFCSPHIGHO2_01_FULL_49_22b</name>
    <dbReference type="NCBI Taxonomy" id="1802448"/>
    <lineage>
        <taxon>Bacteria</taxon>
        <taxon>Candidatus Wildermuthiibacteriota</taxon>
    </lineage>
</organism>
<dbReference type="Gene3D" id="1.20.5.1030">
    <property type="entry name" value="Preprotein translocase secy subunit"/>
    <property type="match status" value="1"/>
</dbReference>
<reference evidence="10 11" key="1">
    <citation type="journal article" date="2016" name="Nat. Commun.">
        <title>Thousands of microbial genomes shed light on interconnected biogeochemical processes in an aquifer system.</title>
        <authorList>
            <person name="Anantharaman K."/>
            <person name="Brown C.T."/>
            <person name="Hug L.A."/>
            <person name="Sharon I."/>
            <person name="Castelle C.J."/>
            <person name="Probst A.J."/>
            <person name="Thomas B.C."/>
            <person name="Singh A."/>
            <person name="Wilkins M.J."/>
            <person name="Karaoz U."/>
            <person name="Brodie E.L."/>
            <person name="Williams K.H."/>
            <person name="Hubbard S.S."/>
            <person name="Banfield J.F."/>
        </authorList>
    </citation>
    <scope>NUCLEOTIDE SEQUENCE [LARGE SCALE GENOMIC DNA]</scope>
</reference>